<name>X0W0M6_9ZZZZ</name>
<gene>
    <name evidence="2" type="ORF">S01H1_47795</name>
</gene>
<evidence type="ECO:0000313" key="2">
    <source>
        <dbReference type="EMBL" id="GAG24334.1"/>
    </source>
</evidence>
<feature type="region of interest" description="Disordered" evidence="1">
    <location>
        <begin position="52"/>
        <end position="80"/>
    </location>
</feature>
<dbReference type="AlphaFoldDB" id="X0W0M6"/>
<accession>X0W0M6</accession>
<sequence length="102" mass="10978">MTTTRQIICSASNASQATRQIICSASNASQTTRQIICSASNASQTTRQIICSASNASQASPKGKRADRPRTEGDRKSFDVGARGCRVRRHNVFAPGWPRPAL</sequence>
<comment type="caution">
    <text evidence="2">The sequence shown here is derived from an EMBL/GenBank/DDBJ whole genome shotgun (WGS) entry which is preliminary data.</text>
</comment>
<evidence type="ECO:0000256" key="1">
    <source>
        <dbReference type="SAM" id="MobiDB-lite"/>
    </source>
</evidence>
<dbReference type="EMBL" id="BARS01030653">
    <property type="protein sequence ID" value="GAG24334.1"/>
    <property type="molecule type" value="Genomic_DNA"/>
</dbReference>
<reference evidence="2" key="1">
    <citation type="journal article" date="2014" name="Front. Microbiol.">
        <title>High frequency of phylogenetically diverse reductive dehalogenase-homologous genes in deep subseafloor sedimentary metagenomes.</title>
        <authorList>
            <person name="Kawai M."/>
            <person name="Futagami T."/>
            <person name="Toyoda A."/>
            <person name="Takaki Y."/>
            <person name="Nishi S."/>
            <person name="Hori S."/>
            <person name="Arai W."/>
            <person name="Tsubouchi T."/>
            <person name="Morono Y."/>
            <person name="Uchiyama I."/>
            <person name="Ito T."/>
            <person name="Fujiyama A."/>
            <person name="Inagaki F."/>
            <person name="Takami H."/>
        </authorList>
    </citation>
    <scope>NUCLEOTIDE SEQUENCE</scope>
    <source>
        <strain evidence="2">Expedition CK06-06</strain>
    </source>
</reference>
<organism evidence="2">
    <name type="scientific">marine sediment metagenome</name>
    <dbReference type="NCBI Taxonomy" id="412755"/>
    <lineage>
        <taxon>unclassified sequences</taxon>
        <taxon>metagenomes</taxon>
        <taxon>ecological metagenomes</taxon>
    </lineage>
</organism>
<proteinExistence type="predicted"/>
<protein>
    <submittedName>
        <fullName evidence="2">Uncharacterized protein</fullName>
    </submittedName>
</protein>
<feature type="compositionally biased region" description="Basic and acidic residues" evidence="1">
    <location>
        <begin position="64"/>
        <end position="78"/>
    </location>
</feature>